<evidence type="ECO:0000313" key="2">
    <source>
        <dbReference type="Proteomes" id="UP000482960"/>
    </source>
</evidence>
<keyword evidence="2" id="KW-1185">Reference proteome</keyword>
<dbReference type="RefSeq" id="WP_173082794.1">
    <property type="nucleotide sequence ID" value="NZ_BAABJB010000012.1"/>
</dbReference>
<dbReference type="SUPFAM" id="SSF56112">
    <property type="entry name" value="Protein kinase-like (PK-like)"/>
    <property type="match status" value="1"/>
</dbReference>
<proteinExistence type="predicted"/>
<dbReference type="InterPro" id="IPR011009">
    <property type="entry name" value="Kinase-like_dom_sf"/>
</dbReference>
<reference evidence="1 2" key="2">
    <citation type="submission" date="2020-03" db="EMBL/GenBank/DDBJ databases">
        <authorList>
            <person name="Ichikawa N."/>
            <person name="Kimura A."/>
            <person name="Kitahashi Y."/>
            <person name="Uohara A."/>
        </authorList>
    </citation>
    <scope>NUCLEOTIDE SEQUENCE [LARGE SCALE GENOMIC DNA]</scope>
    <source>
        <strain evidence="1 2">NBRC 108638</strain>
    </source>
</reference>
<dbReference type="AlphaFoldDB" id="A0A6V8LI93"/>
<gene>
    <name evidence="1" type="ORF">Prum_089120</name>
</gene>
<comment type="caution">
    <text evidence="1">The sequence shown here is derived from an EMBL/GenBank/DDBJ whole genome shotgun (WGS) entry which is preliminary data.</text>
</comment>
<sequence>MDILANAGRALGCTLAAVETLRSSSRSQVVRATVDGGPGTVIVKAHAPGFADHWSRESAALAVLRGRGLPVPDLIAAVDDPPLVVLADVGDGPSLADALLGDDAGVATQRLYWWADALATVHAATTGDGPRFAAALGGVSSLDSMPDLLALAADLLAARLPTLGVVPGAKALAELSGAAAALGPGGWALTPADACPDNNVVTPAGLVLVDFEQAAMRHVAWDAAYLLVPWPSCWCSWGLPAEVADAALARWRTAVGPSIPVVSDAAFDRDLDVAVAACALLSTGWFLAGALDEEREAPGGGTSGPTRRAVIQHRMRLTAQRHAVVPALADLADEILAATVQRWGDLRLQTAPAFR</sequence>
<evidence type="ECO:0000313" key="1">
    <source>
        <dbReference type="EMBL" id="GFJ95270.1"/>
    </source>
</evidence>
<name>A0A6V8LI93_9ACTN</name>
<dbReference type="EMBL" id="BLPG01000001">
    <property type="protein sequence ID" value="GFJ95270.1"/>
    <property type="molecule type" value="Genomic_DNA"/>
</dbReference>
<protein>
    <submittedName>
        <fullName evidence="1">Uncharacterized protein</fullName>
    </submittedName>
</protein>
<dbReference type="Proteomes" id="UP000482960">
    <property type="component" value="Unassembled WGS sequence"/>
</dbReference>
<organism evidence="1 2">
    <name type="scientific">Phytohabitans rumicis</name>
    <dbReference type="NCBI Taxonomy" id="1076125"/>
    <lineage>
        <taxon>Bacteria</taxon>
        <taxon>Bacillati</taxon>
        <taxon>Actinomycetota</taxon>
        <taxon>Actinomycetes</taxon>
        <taxon>Micromonosporales</taxon>
        <taxon>Micromonosporaceae</taxon>
    </lineage>
</organism>
<accession>A0A6V8LI93</accession>
<reference evidence="1 2" key="1">
    <citation type="submission" date="2020-03" db="EMBL/GenBank/DDBJ databases">
        <title>Whole genome shotgun sequence of Phytohabitans rumicis NBRC 108638.</title>
        <authorList>
            <person name="Komaki H."/>
            <person name="Tamura T."/>
        </authorList>
    </citation>
    <scope>NUCLEOTIDE SEQUENCE [LARGE SCALE GENOMIC DNA]</scope>
    <source>
        <strain evidence="1 2">NBRC 108638</strain>
    </source>
</reference>